<protein>
    <submittedName>
        <fullName evidence="3">DNA-binding protein</fullName>
    </submittedName>
</protein>
<dbReference type="Proteomes" id="UP000188820">
    <property type="component" value="Unassembled WGS sequence"/>
</dbReference>
<dbReference type="Pfam" id="PF13309">
    <property type="entry name" value="HTH_22"/>
    <property type="match status" value="1"/>
</dbReference>
<keyword evidence="4" id="KW-1185">Reference proteome</keyword>
<dbReference type="Pfam" id="PF08348">
    <property type="entry name" value="PAS_6"/>
    <property type="match status" value="1"/>
</dbReference>
<proteinExistence type="predicted"/>
<evidence type="ECO:0000313" key="4">
    <source>
        <dbReference type="Proteomes" id="UP000188820"/>
    </source>
</evidence>
<keyword evidence="3" id="KW-0238">DNA-binding</keyword>
<dbReference type="PANTHER" id="PTHR35568:SF1">
    <property type="entry name" value="TRANSCRIPTIONAL REGULATOR DAUR"/>
    <property type="match status" value="1"/>
</dbReference>
<dbReference type="InterPro" id="IPR013559">
    <property type="entry name" value="YheO"/>
</dbReference>
<dbReference type="InterPro" id="IPR039445">
    <property type="entry name" value="DauR-like_HTH"/>
</dbReference>
<reference evidence="3 4" key="1">
    <citation type="submission" date="2016-10" db="EMBL/GenBank/DDBJ databases">
        <title>Rodentibacter gen. nov. and new species.</title>
        <authorList>
            <person name="Christensen H."/>
        </authorList>
    </citation>
    <scope>NUCLEOTIDE SEQUENCE [LARGE SCALE GENOMIC DNA]</scope>
    <source>
        <strain evidence="3 4">1998236014</strain>
    </source>
</reference>
<dbReference type="RefSeq" id="WP_077462625.1">
    <property type="nucleotide sequence ID" value="NZ_MLAA01000008.1"/>
</dbReference>
<organism evidence="3 4">
    <name type="scientific">Rodentibacter caecimuris</name>
    <dbReference type="NCBI Taxonomy" id="1796644"/>
    <lineage>
        <taxon>Bacteria</taxon>
        <taxon>Pseudomonadati</taxon>
        <taxon>Pseudomonadota</taxon>
        <taxon>Gammaproteobacteria</taxon>
        <taxon>Pasteurellales</taxon>
        <taxon>Pasteurellaceae</taxon>
        <taxon>Rodentibacter</taxon>
    </lineage>
</organism>
<evidence type="ECO:0000259" key="2">
    <source>
        <dbReference type="Pfam" id="PF13309"/>
    </source>
</evidence>
<dbReference type="EMBL" id="MLAA01000008">
    <property type="protein sequence ID" value="OOF70688.1"/>
    <property type="molecule type" value="Genomic_DNA"/>
</dbReference>
<gene>
    <name evidence="3" type="ORF">BKG89_02540</name>
</gene>
<comment type="caution">
    <text evidence="3">The sequence shown here is derived from an EMBL/GenBank/DDBJ whole genome shotgun (WGS) entry which is preliminary data.</text>
</comment>
<dbReference type="InterPro" id="IPR039446">
    <property type="entry name" value="DauR-like"/>
</dbReference>
<dbReference type="GO" id="GO:0003677">
    <property type="term" value="F:DNA binding"/>
    <property type="evidence" value="ECO:0007669"/>
    <property type="project" value="UniProtKB-KW"/>
</dbReference>
<feature type="domain" description="Transcriptional regulator DauR-like HTH" evidence="2">
    <location>
        <begin position="174"/>
        <end position="219"/>
    </location>
</feature>
<dbReference type="PANTHER" id="PTHR35568">
    <property type="entry name" value="TRANSCRIPTIONAL REGULATOR DAUR"/>
    <property type="match status" value="1"/>
</dbReference>
<evidence type="ECO:0000259" key="1">
    <source>
        <dbReference type="Pfam" id="PF08348"/>
    </source>
</evidence>
<name>A0ABX3KYZ7_9PAST</name>
<sequence>MNKAQKDYFIRLTHFLGAVLGPKYEIVFHILEKNQTSIAAIVNSHVSGRTLNSPLTSFAINMLREKIYLDKDYICNYKALVDSNKVIKGSTFFIKNGDELEGFLCINHDTAELVNAVSKLIELENLGGVVNMLGVDSSFGESSLSEVTKIEKLSHSIEDMLSENIEITLLKEKGNLSSKQKESAIKILFENGIFNIKGAIPIVADYLKMSVPSVYRYLKKYRD</sequence>
<evidence type="ECO:0000313" key="3">
    <source>
        <dbReference type="EMBL" id="OOF70688.1"/>
    </source>
</evidence>
<feature type="domain" description="YheO-like" evidence="1">
    <location>
        <begin position="9"/>
        <end position="116"/>
    </location>
</feature>
<accession>A0ABX3KYZ7</accession>